<gene>
    <name evidence="11" type="ORF">ACHAWO_006584</name>
</gene>
<comment type="subcellular location">
    <subcellularLocation>
        <location evidence="1">Membrane</location>
        <topology evidence="1">Multi-pass membrane protein</topology>
    </subcellularLocation>
</comment>
<evidence type="ECO:0000259" key="10">
    <source>
        <dbReference type="Pfam" id="PF07885"/>
    </source>
</evidence>
<feature type="compositionally biased region" description="Basic and acidic residues" evidence="8">
    <location>
        <begin position="114"/>
        <end position="125"/>
    </location>
</feature>
<feature type="transmembrane region" description="Helical" evidence="9">
    <location>
        <begin position="309"/>
        <end position="331"/>
    </location>
</feature>
<feature type="domain" description="Potassium channel" evidence="10">
    <location>
        <begin position="425"/>
        <end position="492"/>
    </location>
</feature>
<keyword evidence="6 9" id="KW-0472">Membrane</keyword>
<feature type="transmembrane region" description="Helical" evidence="9">
    <location>
        <begin position="467"/>
        <end position="488"/>
    </location>
</feature>
<evidence type="ECO:0000256" key="8">
    <source>
        <dbReference type="SAM" id="MobiDB-lite"/>
    </source>
</evidence>
<comment type="caution">
    <text evidence="11">The sequence shown here is derived from an EMBL/GenBank/DDBJ whole genome shotgun (WGS) entry which is preliminary data.</text>
</comment>
<dbReference type="InterPro" id="IPR003280">
    <property type="entry name" value="2pore_dom_K_chnl"/>
</dbReference>
<protein>
    <recommendedName>
        <fullName evidence="10">Potassium channel domain-containing protein</fullName>
    </recommendedName>
</protein>
<dbReference type="AlphaFoldDB" id="A0ABD3NP91"/>
<dbReference type="SUPFAM" id="SSF81324">
    <property type="entry name" value="Voltage-gated potassium channels"/>
    <property type="match status" value="2"/>
</dbReference>
<evidence type="ECO:0000313" key="11">
    <source>
        <dbReference type="EMBL" id="KAL3777149.1"/>
    </source>
</evidence>
<sequence length="814" mass="89856">MNTDESLPAGRPKHSSAVGPSLDGPNEGGNKDQPVEVAADEMAPSHDTEDGAITKGEDSNFCIDDGDDDEERKSSDSLGSTEPEISEESGPKQSAARVSGEILQSTNNCLGKLLDNDNNGKHNDTIDNQASRTSEQTSNKRQPVKVPPRLVAKPNKPLSSPTSPSSTRLAQKSTSNESESYPPQSQPQIENEWNPFSDDSLFHDEINVQQPTTLERSSSLTSDLTTLRHIFDTEYERAIEQQEISWKAKYAATRISFLISCGCMLLYLWLGCMFYRSEAGWSVPDALLFTVYTVTTVGYGGPQPLPNSAAFHAFTSIYVLVGISGVTVLGAHTYQLITLEATRIRAGPLKKRKQSQQRDEEESTDPAMERFRRQFMSELEDRVRERPALDRALDGAIKRFQEVKQYMETTRSGRVLAVILPFVGMILLGALVVGLIEGWTPLESIYWSIVTLTTVGYGDYTPTKNSSVWFCTLFFIPSSLFFLSFFLAQVAKSYIRLHAIHVMRLERRMRDKAEKKREVKKRAERARQNASTADNDDQADPDTSAEQAMSAPTRSGSSDAEEMESGFTTISYTEDEDMGNSRRHNIGLFGEGTGIDTSINASNSGNSTGMRYRESVVRNKFTAPDPNGKRAISFGEALQSLNESSNTQSSGESSQHESSKQCKENSGKPSLEVRMRVQERIARIIAEEVAGFQNNVSIKGSTVSLTISTLHDTADKWGIPSQAWKAFRAVSFRCLLFVGERDIISDGGEALFQLNAIEFHGIFSPILAAMGDGPAMEEWLTRTDILADAEFGDGRGRVARGNVSPNNVYRGQFT</sequence>
<dbReference type="GO" id="GO:0034220">
    <property type="term" value="P:monoatomic ion transmembrane transport"/>
    <property type="evidence" value="ECO:0007669"/>
    <property type="project" value="UniProtKB-KW"/>
</dbReference>
<evidence type="ECO:0000256" key="2">
    <source>
        <dbReference type="ARBA" id="ARBA00022448"/>
    </source>
</evidence>
<keyword evidence="3 9" id="KW-0812">Transmembrane</keyword>
<keyword evidence="5" id="KW-0406">Ion transport</keyword>
<evidence type="ECO:0000256" key="5">
    <source>
        <dbReference type="ARBA" id="ARBA00023065"/>
    </source>
</evidence>
<dbReference type="PANTHER" id="PTHR11003:SF291">
    <property type="entry name" value="IP11374P"/>
    <property type="match status" value="1"/>
</dbReference>
<evidence type="ECO:0000256" key="9">
    <source>
        <dbReference type="SAM" id="Phobius"/>
    </source>
</evidence>
<feature type="compositionally biased region" description="Polar residues" evidence="8">
    <location>
        <begin position="168"/>
        <end position="191"/>
    </location>
</feature>
<feature type="compositionally biased region" description="Low complexity" evidence="8">
    <location>
        <begin position="642"/>
        <end position="653"/>
    </location>
</feature>
<accession>A0ABD3NP91</accession>
<dbReference type="PANTHER" id="PTHR11003">
    <property type="entry name" value="POTASSIUM CHANNEL, SUBFAMILY K"/>
    <property type="match status" value="1"/>
</dbReference>
<keyword evidence="12" id="KW-1185">Reference proteome</keyword>
<proteinExistence type="predicted"/>
<feature type="region of interest" description="Disordered" evidence="8">
    <location>
        <begin position="640"/>
        <end position="671"/>
    </location>
</feature>
<evidence type="ECO:0000313" key="12">
    <source>
        <dbReference type="Proteomes" id="UP001530400"/>
    </source>
</evidence>
<dbReference type="GO" id="GO:0016020">
    <property type="term" value="C:membrane"/>
    <property type="evidence" value="ECO:0007669"/>
    <property type="project" value="UniProtKB-SubCell"/>
</dbReference>
<keyword evidence="2" id="KW-0813">Transport</keyword>
<feature type="compositionally biased region" description="Basic and acidic residues" evidence="8">
    <location>
        <begin position="654"/>
        <end position="671"/>
    </location>
</feature>
<dbReference type="Proteomes" id="UP001530400">
    <property type="component" value="Unassembled WGS sequence"/>
</dbReference>
<feature type="region of interest" description="Disordered" evidence="8">
    <location>
        <begin position="1"/>
        <end position="194"/>
    </location>
</feature>
<evidence type="ECO:0000256" key="4">
    <source>
        <dbReference type="ARBA" id="ARBA00022989"/>
    </source>
</evidence>
<feature type="transmembrane region" description="Helical" evidence="9">
    <location>
        <begin position="255"/>
        <end position="276"/>
    </location>
</feature>
<dbReference type="Pfam" id="PF07885">
    <property type="entry name" value="Ion_trans_2"/>
    <property type="match status" value="2"/>
</dbReference>
<feature type="region of interest" description="Disordered" evidence="8">
    <location>
        <begin position="348"/>
        <end position="367"/>
    </location>
</feature>
<feature type="compositionally biased region" description="Polar residues" evidence="8">
    <location>
        <begin position="544"/>
        <end position="558"/>
    </location>
</feature>
<evidence type="ECO:0000256" key="1">
    <source>
        <dbReference type="ARBA" id="ARBA00004141"/>
    </source>
</evidence>
<dbReference type="EMBL" id="JALLPJ020001061">
    <property type="protein sequence ID" value="KAL3777149.1"/>
    <property type="molecule type" value="Genomic_DNA"/>
</dbReference>
<dbReference type="Gene3D" id="1.10.287.70">
    <property type="match status" value="2"/>
</dbReference>
<keyword evidence="4 9" id="KW-1133">Transmembrane helix</keyword>
<reference evidence="11 12" key="1">
    <citation type="submission" date="2024-10" db="EMBL/GenBank/DDBJ databases">
        <title>Updated reference genomes for cyclostephanoid diatoms.</title>
        <authorList>
            <person name="Roberts W.R."/>
            <person name="Alverson A.J."/>
        </authorList>
    </citation>
    <scope>NUCLEOTIDE SEQUENCE [LARGE SCALE GENOMIC DNA]</scope>
    <source>
        <strain evidence="11 12">AJA010-31</strain>
    </source>
</reference>
<name>A0ABD3NP91_9STRA</name>
<evidence type="ECO:0000256" key="7">
    <source>
        <dbReference type="ARBA" id="ARBA00023303"/>
    </source>
</evidence>
<keyword evidence="7" id="KW-0407">Ion channel</keyword>
<feature type="compositionally biased region" description="Polar residues" evidence="8">
    <location>
        <begin position="126"/>
        <end position="141"/>
    </location>
</feature>
<feature type="domain" description="Potassium channel" evidence="10">
    <location>
        <begin position="263"/>
        <end position="329"/>
    </location>
</feature>
<evidence type="ECO:0000256" key="6">
    <source>
        <dbReference type="ARBA" id="ARBA00023136"/>
    </source>
</evidence>
<evidence type="ECO:0000256" key="3">
    <source>
        <dbReference type="ARBA" id="ARBA00022692"/>
    </source>
</evidence>
<feature type="region of interest" description="Disordered" evidence="8">
    <location>
        <begin position="511"/>
        <end position="564"/>
    </location>
</feature>
<dbReference type="InterPro" id="IPR013099">
    <property type="entry name" value="K_chnl_dom"/>
</dbReference>
<organism evidence="11 12">
    <name type="scientific">Cyclotella atomus</name>
    <dbReference type="NCBI Taxonomy" id="382360"/>
    <lineage>
        <taxon>Eukaryota</taxon>
        <taxon>Sar</taxon>
        <taxon>Stramenopiles</taxon>
        <taxon>Ochrophyta</taxon>
        <taxon>Bacillariophyta</taxon>
        <taxon>Coscinodiscophyceae</taxon>
        <taxon>Thalassiosirophycidae</taxon>
        <taxon>Stephanodiscales</taxon>
        <taxon>Stephanodiscaceae</taxon>
        <taxon>Cyclotella</taxon>
    </lineage>
</organism>
<feature type="transmembrane region" description="Helical" evidence="9">
    <location>
        <begin position="415"/>
        <end position="436"/>
    </location>
</feature>